<proteinExistence type="inferred from homology"/>
<sequence>MTKLLPSPFSSLLAVVFISLISIVHCCSPKDQTALNAFKSSLSEPNLGIFNTWSENTDCCKGWYGISCDPDSGRVTDISLRGESEDAIFQKAGRSGYMTGSIDPAVCDLTALSSFVLADWKGISGEIPTCITSLASLRVIDLAGNKITGEIPAEIGKLTKLAVLNLGENRMSGEIPLSLTSLAELKHLELTENGISGEIPADFGSLKMLSRRCWDVTNSPGRFPGRSRVLSVLNLDSNSLTGPIPGSILSNSGFGVLNLSRNALEGSIPDVFGSTTYFMSLDLSHNNLSGRIPDSLSSAKFVGHLDISHNRLCGPIPVGSPFDHLEASSFSDNKCLCGGPLMKTC</sequence>
<evidence type="ECO:0000256" key="6">
    <source>
        <dbReference type="ARBA" id="ARBA00022737"/>
    </source>
</evidence>
<evidence type="ECO:0000256" key="4">
    <source>
        <dbReference type="ARBA" id="ARBA00022692"/>
    </source>
</evidence>
<keyword evidence="4" id="KW-0812">Transmembrane</keyword>
<keyword evidence="8" id="KW-0472">Membrane</keyword>
<dbReference type="GO" id="GO:0016020">
    <property type="term" value="C:membrane"/>
    <property type="evidence" value="ECO:0007669"/>
    <property type="project" value="UniProtKB-SubCell"/>
</dbReference>
<dbReference type="Pfam" id="PF08263">
    <property type="entry name" value="LRRNT_2"/>
    <property type="match status" value="1"/>
</dbReference>
<feature type="signal peptide" evidence="10">
    <location>
        <begin position="1"/>
        <end position="26"/>
    </location>
</feature>
<keyword evidence="9" id="KW-0325">Glycoprotein</keyword>
<gene>
    <name evidence="12" type="ORF">F2Q70_00009875</name>
</gene>
<accession>A0A8S9M519</accession>
<name>A0A8S9M519_BRACR</name>
<dbReference type="PANTHER" id="PTHR48060">
    <property type="entry name" value="DNA DAMAGE-REPAIR/TOLERATION PROTEIN DRT100"/>
    <property type="match status" value="1"/>
</dbReference>
<reference evidence="12" key="1">
    <citation type="submission" date="2019-12" db="EMBL/GenBank/DDBJ databases">
        <title>Genome sequencing and annotation of Brassica cretica.</title>
        <authorList>
            <person name="Studholme D.J."/>
            <person name="Sarris P.F."/>
        </authorList>
    </citation>
    <scope>NUCLEOTIDE SEQUENCE</scope>
    <source>
        <strain evidence="12">PFS-102/07</strain>
        <tissue evidence="12">Leaf</tissue>
    </source>
</reference>
<evidence type="ECO:0000256" key="9">
    <source>
        <dbReference type="ARBA" id="ARBA00023180"/>
    </source>
</evidence>
<dbReference type="SUPFAM" id="SSF52058">
    <property type="entry name" value="L domain-like"/>
    <property type="match status" value="1"/>
</dbReference>
<keyword evidence="5 10" id="KW-0732">Signal</keyword>
<dbReference type="PANTHER" id="PTHR48060:SF7">
    <property type="entry name" value="DNA DAMAGE-REPAIR_TOLERATION PROTEIN DRT100"/>
    <property type="match status" value="1"/>
</dbReference>
<evidence type="ECO:0000256" key="5">
    <source>
        <dbReference type="ARBA" id="ARBA00022729"/>
    </source>
</evidence>
<comment type="caution">
    <text evidence="12">The sequence shown here is derived from an EMBL/GenBank/DDBJ whole genome shotgun (WGS) entry which is preliminary data.</text>
</comment>
<evidence type="ECO:0000256" key="7">
    <source>
        <dbReference type="ARBA" id="ARBA00022989"/>
    </source>
</evidence>
<dbReference type="InterPro" id="IPR053211">
    <property type="entry name" value="DNA_repair-toleration"/>
</dbReference>
<keyword evidence="6" id="KW-0677">Repeat</keyword>
<evidence type="ECO:0000256" key="1">
    <source>
        <dbReference type="ARBA" id="ARBA00004167"/>
    </source>
</evidence>
<dbReference type="EMBL" id="QGKY02000089">
    <property type="protein sequence ID" value="KAF2613982.1"/>
    <property type="molecule type" value="Genomic_DNA"/>
</dbReference>
<feature type="domain" description="Leucine-rich repeat-containing N-terminal plant-type" evidence="11">
    <location>
        <begin position="29"/>
        <end position="69"/>
    </location>
</feature>
<dbReference type="Gene3D" id="3.80.10.10">
    <property type="entry name" value="Ribonuclease Inhibitor"/>
    <property type="match status" value="2"/>
</dbReference>
<evidence type="ECO:0000256" key="2">
    <source>
        <dbReference type="ARBA" id="ARBA00009592"/>
    </source>
</evidence>
<evidence type="ECO:0000256" key="3">
    <source>
        <dbReference type="ARBA" id="ARBA00022614"/>
    </source>
</evidence>
<dbReference type="FunFam" id="3.80.10.10:FF:000383">
    <property type="entry name" value="Leucine-rich repeat receptor protein kinase EMS1"/>
    <property type="match status" value="1"/>
</dbReference>
<dbReference type="AlphaFoldDB" id="A0A8S9M519"/>
<evidence type="ECO:0000256" key="10">
    <source>
        <dbReference type="SAM" id="SignalP"/>
    </source>
</evidence>
<evidence type="ECO:0000256" key="8">
    <source>
        <dbReference type="ARBA" id="ARBA00023136"/>
    </source>
</evidence>
<dbReference type="InterPro" id="IPR013210">
    <property type="entry name" value="LRR_N_plant-typ"/>
</dbReference>
<keyword evidence="7" id="KW-1133">Transmembrane helix</keyword>
<organism evidence="12">
    <name type="scientific">Brassica cretica</name>
    <name type="common">Mustard</name>
    <dbReference type="NCBI Taxonomy" id="69181"/>
    <lineage>
        <taxon>Eukaryota</taxon>
        <taxon>Viridiplantae</taxon>
        <taxon>Streptophyta</taxon>
        <taxon>Embryophyta</taxon>
        <taxon>Tracheophyta</taxon>
        <taxon>Spermatophyta</taxon>
        <taxon>Magnoliopsida</taxon>
        <taxon>eudicotyledons</taxon>
        <taxon>Gunneridae</taxon>
        <taxon>Pentapetalae</taxon>
        <taxon>rosids</taxon>
        <taxon>malvids</taxon>
        <taxon>Brassicales</taxon>
        <taxon>Brassicaceae</taxon>
        <taxon>Brassiceae</taxon>
        <taxon>Brassica</taxon>
    </lineage>
</organism>
<dbReference type="Pfam" id="PF00560">
    <property type="entry name" value="LRR_1"/>
    <property type="match status" value="5"/>
</dbReference>
<keyword evidence="3" id="KW-0433">Leucine-rich repeat</keyword>
<dbReference type="InterPro" id="IPR032675">
    <property type="entry name" value="LRR_dom_sf"/>
</dbReference>
<dbReference type="FunFam" id="3.80.10.10:FF:000111">
    <property type="entry name" value="LRR receptor-like serine/threonine-protein kinase ERECTA"/>
    <property type="match status" value="1"/>
</dbReference>
<feature type="chain" id="PRO_5035900758" description="Leucine-rich repeat-containing N-terminal plant-type domain-containing protein" evidence="10">
    <location>
        <begin position="27"/>
        <end position="345"/>
    </location>
</feature>
<protein>
    <recommendedName>
        <fullName evidence="11">Leucine-rich repeat-containing N-terminal plant-type domain-containing protein</fullName>
    </recommendedName>
</protein>
<dbReference type="InterPro" id="IPR001611">
    <property type="entry name" value="Leu-rich_rpt"/>
</dbReference>
<comment type="similarity">
    <text evidence="2">Belongs to the RLP family.</text>
</comment>
<evidence type="ECO:0000313" key="12">
    <source>
        <dbReference type="EMBL" id="KAF2613982.1"/>
    </source>
</evidence>
<comment type="subcellular location">
    <subcellularLocation>
        <location evidence="1">Membrane</location>
        <topology evidence="1">Single-pass membrane protein</topology>
    </subcellularLocation>
</comment>
<evidence type="ECO:0000259" key="11">
    <source>
        <dbReference type="Pfam" id="PF08263"/>
    </source>
</evidence>